<reference evidence="2 3" key="1">
    <citation type="submission" date="2015-01" db="EMBL/GenBank/DDBJ databases">
        <title>The Genome Sequence of Exophiala xenobiotica CBS118157.</title>
        <authorList>
            <consortium name="The Broad Institute Genomics Platform"/>
            <person name="Cuomo C."/>
            <person name="de Hoog S."/>
            <person name="Gorbushina A."/>
            <person name="Stielow B."/>
            <person name="Teixiera M."/>
            <person name="Abouelleil A."/>
            <person name="Chapman S.B."/>
            <person name="Priest M."/>
            <person name="Young S.K."/>
            <person name="Wortman J."/>
            <person name="Nusbaum C."/>
            <person name="Birren B."/>
        </authorList>
    </citation>
    <scope>NUCLEOTIDE SEQUENCE [LARGE SCALE GENOMIC DNA]</scope>
    <source>
        <strain evidence="2 3">CBS 118157</strain>
    </source>
</reference>
<protein>
    <recommendedName>
        <fullName evidence="1">DUF6604 domain-containing protein</fullName>
    </recommendedName>
</protein>
<dbReference type="Proteomes" id="UP000054342">
    <property type="component" value="Unassembled WGS sequence"/>
</dbReference>
<dbReference type="AlphaFoldDB" id="A0A0D2CXF6"/>
<dbReference type="GeneID" id="25329102"/>
<dbReference type="Pfam" id="PF20253">
    <property type="entry name" value="DUF6604"/>
    <property type="match status" value="1"/>
</dbReference>
<proteinExistence type="predicted"/>
<keyword evidence="3" id="KW-1185">Reference proteome</keyword>
<gene>
    <name evidence="2" type="ORF">PV05_07194</name>
</gene>
<evidence type="ECO:0000259" key="1">
    <source>
        <dbReference type="Pfam" id="PF20253"/>
    </source>
</evidence>
<dbReference type="OrthoDB" id="4159683at2759"/>
<feature type="domain" description="DUF6604" evidence="1">
    <location>
        <begin position="39"/>
        <end position="110"/>
    </location>
</feature>
<organism evidence="2 3">
    <name type="scientific">Exophiala xenobiotica</name>
    <dbReference type="NCBI Taxonomy" id="348802"/>
    <lineage>
        <taxon>Eukaryota</taxon>
        <taxon>Fungi</taxon>
        <taxon>Dikarya</taxon>
        <taxon>Ascomycota</taxon>
        <taxon>Pezizomycotina</taxon>
        <taxon>Eurotiomycetes</taxon>
        <taxon>Chaetothyriomycetidae</taxon>
        <taxon>Chaetothyriales</taxon>
        <taxon>Herpotrichiellaceae</taxon>
        <taxon>Exophiala</taxon>
    </lineage>
</organism>
<evidence type="ECO:0000313" key="3">
    <source>
        <dbReference type="Proteomes" id="UP000054342"/>
    </source>
</evidence>
<name>A0A0D2CXF6_9EURO</name>
<dbReference type="EMBL" id="KN847320">
    <property type="protein sequence ID" value="KIW54862.1"/>
    <property type="molecule type" value="Genomic_DNA"/>
</dbReference>
<dbReference type="InterPro" id="IPR046539">
    <property type="entry name" value="DUF6604"/>
</dbReference>
<sequence>MAGIWCPEIRTLQAEYKPATDRVLAWIKNLSNIPKSEVTSVNYHITLANRLVQNGTQMPEDILQDLYKGIDRRQQAADSLAKLGRADHGHYHMIKTLQQILHLFCPPSRPTTPEPVVQQPAVALPSVPSPQGCRPPPPPPVFYPGVHPSYGNPMPFVQFVAQPQNGDQAGPWGFSW</sequence>
<dbReference type="RefSeq" id="XP_013315446.1">
    <property type="nucleotide sequence ID" value="XM_013459992.1"/>
</dbReference>
<accession>A0A0D2CXF6</accession>
<dbReference type="HOGENOM" id="CLU_1525177_0_0_1"/>
<evidence type="ECO:0000313" key="2">
    <source>
        <dbReference type="EMBL" id="KIW54862.1"/>
    </source>
</evidence>